<dbReference type="AlphaFoldDB" id="A0A017RW93"/>
<dbReference type="Proteomes" id="UP000019681">
    <property type="component" value="Unassembled WGS sequence"/>
</dbReference>
<comment type="catalytic activity">
    <reaction evidence="4">
        <text>apo-[citrate lyase ACP] + 2'-(5''-triphospho-alpha-D-ribosyl)-3'-dephospho-CoA = holo-[citrate lyase ACP] + diphosphate</text>
        <dbReference type="Rhea" id="RHEA:16333"/>
        <dbReference type="Rhea" id="RHEA-COMP:10157"/>
        <dbReference type="Rhea" id="RHEA-COMP:10158"/>
        <dbReference type="ChEBI" id="CHEBI:29999"/>
        <dbReference type="ChEBI" id="CHEBI:33019"/>
        <dbReference type="ChEBI" id="CHEBI:61378"/>
        <dbReference type="ChEBI" id="CHEBI:82683"/>
        <dbReference type="EC" id="2.7.7.61"/>
    </reaction>
</comment>
<comment type="caution">
    <text evidence="5">The sequence shown here is derived from an EMBL/GenBank/DDBJ whole genome shotgun (WGS) entry which is preliminary data.</text>
</comment>
<dbReference type="EMBL" id="AZQP01000010">
    <property type="protein sequence ID" value="EYE89023.1"/>
    <property type="molecule type" value="Genomic_DNA"/>
</dbReference>
<evidence type="ECO:0000256" key="1">
    <source>
        <dbReference type="ARBA" id="ARBA00012524"/>
    </source>
</evidence>
<dbReference type="NCBIfam" id="TIGR03124">
    <property type="entry name" value="citrate_citX"/>
    <property type="match status" value="1"/>
</dbReference>
<dbReference type="GO" id="GO:0051191">
    <property type="term" value="P:prosthetic group biosynthetic process"/>
    <property type="evidence" value="ECO:0007669"/>
    <property type="project" value="InterPro"/>
</dbReference>
<evidence type="ECO:0000256" key="3">
    <source>
        <dbReference type="ARBA" id="ARBA00022695"/>
    </source>
</evidence>
<sequence length="167" mass="19075">MMDRILMDRENRYNTILELIEKYNLPVVCGKLNYPGIEKNTKHSELAFDVLLSLLNSEYRTFSIHSKMLKGFDGSSVIFVVDMEPKVAKEIAMSIENGHELGRLFDIDIYTKGGESLGREKLNLSSRKCLICNEDARICMRLNRHDIEEIINAANTLIESFGEKNGN</sequence>
<dbReference type="InterPro" id="IPR005551">
    <property type="entry name" value="CitX"/>
</dbReference>
<dbReference type="STRING" id="1403537.Q428_04910"/>
<proteinExistence type="predicted"/>
<keyword evidence="6" id="KW-1185">Reference proteome</keyword>
<accession>A0A017RW93</accession>
<dbReference type="Pfam" id="PF03802">
    <property type="entry name" value="CitX"/>
    <property type="match status" value="1"/>
</dbReference>
<dbReference type="GO" id="GO:0050519">
    <property type="term" value="F:holo-citrate lyase synthase activity"/>
    <property type="evidence" value="ECO:0007669"/>
    <property type="project" value="UniProtKB-EC"/>
</dbReference>
<evidence type="ECO:0000313" key="6">
    <source>
        <dbReference type="Proteomes" id="UP000019681"/>
    </source>
</evidence>
<keyword evidence="2" id="KW-0808">Transferase</keyword>
<name>A0A017RW93_9CLOT</name>
<reference evidence="5 6" key="1">
    <citation type="journal article" date="2014" name="Genome Announc.">
        <title>Draft Genome Sequence of Fervidicella metallireducens Strain AeBT, an Iron-Reducing Thermoanaerobe from the Great Artesian Basin.</title>
        <authorList>
            <person name="Patel B.K."/>
        </authorList>
    </citation>
    <scope>NUCLEOTIDE SEQUENCE [LARGE SCALE GENOMIC DNA]</scope>
    <source>
        <strain evidence="5 6">AeB</strain>
    </source>
</reference>
<keyword evidence="3" id="KW-0548">Nucleotidyltransferase</keyword>
<evidence type="ECO:0000256" key="2">
    <source>
        <dbReference type="ARBA" id="ARBA00022679"/>
    </source>
</evidence>
<evidence type="ECO:0000256" key="4">
    <source>
        <dbReference type="ARBA" id="ARBA00048574"/>
    </source>
</evidence>
<organism evidence="5 6">
    <name type="scientific">Fervidicella metallireducens AeB</name>
    <dbReference type="NCBI Taxonomy" id="1403537"/>
    <lineage>
        <taxon>Bacteria</taxon>
        <taxon>Bacillati</taxon>
        <taxon>Bacillota</taxon>
        <taxon>Clostridia</taxon>
        <taxon>Eubacteriales</taxon>
        <taxon>Clostridiaceae</taxon>
        <taxon>Fervidicella</taxon>
    </lineage>
</organism>
<gene>
    <name evidence="5" type="ORF">Q428_04910</name>
</gene>
<protein>
    <recommendedName>
        <fullName evidence="1">citrate lyase holo-[acyl-carrier protein] synthase</fullName>
        <ecNumber evidence="1">2.7.7.61</ecNumber>
    </recommendedName>
</protein>
<evidence type="ECO:0000313" key="5">
    <source>
        <dbReference type="EMBL" id="EYE89023.1"/>
    </source>
</evidence>
<dbReference type="EC" id="2.7.7.61" evidence="1"/>